<dbReference type="EMBL" id="HBUF01340951">
    <property type="protein sequence ID" value="CAG6703342.1"/>
    <property type="molecule type" value="Transcribed_RNA"/>
</dbReference>
<feature type="domain" description="FP protein C-terminal" evidence="3">
    <location>
        <begin position="333"/>
        <end position="384"/>
    </location>
</feature>
<feature type="compositionally biased region" description="Basic and acidic residues" evidence="2">
    <location>
        <begin position="78"/>
        <end position="87"/>
    </location>
</feature>
<dbReference type="EMBL" id="HBUF01340949">
    <property type="protein sequence ID" value="CAG6703335.1"/>
    <property type="molecule type" value="Transcribed_RNA"/>
</dbReference>
<dbReference type="Pfam" id="PF25298">
    <property type="entry name" value="Baculo_FP_2nd"/>
    <property type="match status" value="1"/>
</dbReference>
<sequence>MNGICGTCKNPLSKEGDMDYATCSICKNGYHFTSCSTLGESSWRTMGDSRRGAWKCTLCKEEKQASKTSQSQSLTQDLNKDRNEEAKNSNLGEQSSKTKDQSNTDGSKVSKKSDIPESKISMNELSRQLNSKIDDLQKSMSADMEKGFGDLEKKMNKKFEEMDEHIGKKLKDFEKTLNYYGDKVDEANDISRNVEKKLVLMEKRLDKSEKENVELRTKMSKMEKQSNGLAQKEFNTKIEISGIKNKNIDHNDVTKKILNKVNDTSEDIQFRAEKIVMKVGEEKQERTTIVVQLRSQEARNMVLTKIKSSKLYSKLNEIMPNEGAPVFFNEALSPYYKKLFFEAGRVKREKKYAFLWVKDGKILIKKEEKGNTLRLESMEDLGKL</sequence>
<proteinExistence type="predicted"/>
<evidence type="ECO:0000256" key="2">
    <source>
        <dbReference type="SAM" id="MobiDB-lite"/>
    </source>
</evidence>
<protein>
    <recommendedName>
        <fullName evidence="3">FP protein C-terminal domain-containing protein</fullName>
    </recommendedName>
</protein>
<dbReference type="AlphaFoldDB" id="A0A8D8UES8"/>
<feature type="coiled-coil region" evidence="1">
    <location>
        <begin position="184"/>
        <end position="225"/>
    </location>
</feature>
<evidence type="ECO:0000256" key="1">
    <source>
        <dbReference type="SAM" id="Coils"/>
    </source>
</evidence>
<name>A0A8D8UES8_9HEMI</name>
<feature type="compositionally biased region" description="Polar residues" evidence="2">
    <location>
        <begin position="67"/>
        <end position="77"/>
    </location>
</feature>
<dbReference type="Gene3D" id="3.30.40.10">
    <property type="entry name" value="Zinc/RING finger domain, C3HC4 (zinc finger)"/>
    <property type="match status" value="1"/>
</dbReference>
<dbReference type="CDD" id="cd15489">
    <property type="entry name" value="PHD_SF"/>
    <property type="match status" value="1"/>
</dbReference>
<dbReference type="InterPro" id="IPR013083">
    <property type="entry name" value="Znf_RING/FYVE/PHD"/>
</dbReference>
<evidence type="ECO:0000313" key="4">
    <source>
        <dbReference type="EMBL" id="CAG6703335.1"/>
    </source>
</evidence>
<feature type="region of interest" description="Disordered" evidence="2">
    <location>
        <begin position="67"/>
        <end position="124"/>
    </location>
</feature>
<organism evidence="4">
    <name type="scientific">Cacopsylla melanoneura</name>
    <dbReference type="NCBI Taxonomy" id="428564"/>
    <lineage>
        <taxon>Eukaryota</taxon>
        <taxon>Metazoa</taxon>
        <taxon>Ecdysozoa</taxon>
        <taxon>Arthropoda</taxon>
        <taxon>Hexapoda</taxon>
        <taxon>Insecta</taxon>
        <taxon>Pterygota</taxon>
        <taxon>Neoptera</taxon>
        <taxon>Paraneoptera</taxon>
        <taxon>Hemiptera</taxon>
        <taxon>Sternorrhyncha</taxon>
        <taxon>Psylloidea</taxon>
        <taxon>Psyllidae</taxon>
        <taxon>Psyllinae</taxon>
        <taxon>Cacopsylla</taxon>
    </lineage>
</organism>
<accession>A0A8D8UES8</accession>
<evidence type="ECO:0000259" key="3">
    <source>
        <dbReference type="Pfam" id="PF25298"/>
    </source>
</evidence>
<dbReference type="InterPro" id="IPR057251">
    <property type="entry name" value="FP_C"/>
</dbReference>
<dbReference type="EMBL" id="HBUF01340948">
    <property type="protein sequence ID" value="CAG6703332.1"/>
    <property type="molecule type" value="Transcribed_RNA"/>
</dbReference>
<keyword evidence="1" id="KW-0175">Coiled coil</keyword>
<reference evidence="4" key="1">
    <citation type="submission" date="2021-05" db="EMBL/GenBank/DDBJ databases">
        <authorList>
            <person name="Alioto T."/>
            <person name="Alioto T."/>
            <person name="Gomez Garrido J."/>
        </authorList>
    </citation>
    <scope>NUCLEOTIDE SEQUENCE</scope>
</reference>
<dbReference type="EMBL" id="HBUF01340950">
    <property type="protein sequence ID" value="CAG6703338.1"/>
    <property type="molecule type" value="Transcribed_RNA"/>
</dbReference>